<gene>
    <name evidence="2" type="ORF">GBK04_04520</name>
</gene>
<dbReference type="GO" id="GO:0003746">
    <property type="term" value="F:translation elongation factor activity"/>
    <property type="evidence" value="ECO:0007669"/>
    <property type="project" value="UniProtKB-KW"/>
</dbReference>
<dbReference type="EMBL" id="WHLY01000002">
    <property type="protein sequence ID" value="MPR32632.1"/>
    <property type="molecule type" value="Genomic_DNA"/>
</dbReference>
<feature type="compositionally biased region" description="Polar residues" evidence="1">
    <location>
        <begin position="18"/>
        <end position="27"/>
    </location>
</feature>
<sequence length="139" mass="15219">MLDDRMAVAWNAMEAAQESANDQSKSSAGDKYETSRSMGQLDRNMHARQYEQARQERTILERLQAVNGSGTYERVATGSLVKTTAGYFFIAVSAGAINLKGETILAVSAATPIGQALIGKEVKDTFLFKAKNRKIEEIL</sequence>
<evidence type="ECO:0000313" key="3">
    <source>
        <dbReference type="Proteomes" id="UP000479293"/>
    </source>
</evidence>
<proteinExistence type="predicted"/>
<keyword evidence="2" id="KW-0251">Elongation factor</keyword>
<feature type="region of interest" description="Disordered" evidence="1">
    <location>
        <begin position="16"/>
        <end position="43"/>
    </location>
</feature>
<organism evidence="2 3">
    <name type="scientific">Salmonirosea aquatica</name>
    <dbReference type="NCBI Taxonomy" id="2654236"/>
    <lineage>
        <taxon>Bacteria</taxon>
        <taxon>Pseudomonadati</taxon>
        <taxon>Bacteroidota</taxon>
        <taxon>Cytophagia</taxon>
        <taxon>Cytophagales</taxon>
        <taxon>Spirosomataceae</taxon>
        <taxon>Salmonirosea</taxon>
    </lineage>
</organism>
<dbReference type="Proteomes" id="UP000479293">
    <property type="component" value="Unassembled WGS sequence"/>
</dbReference>
<keyword evidence="3" id="KW-1185">Reference proteome</keyword>
<name>A0A7C9FQZ6_9BACT</name>
<accession>A0A7C9FQZ6</accession>
<evidence type="ECO:0000256" key="1">
    <source>
        <dbReference type="SAM" id="MobiDB-lite"/>
    </source>
</evidence>
<comment type="caution">
    <text evidence="2">The sequence shown here is derived from an EMBL/GenBank/DDBJ whole genome shotgun (WGS) entry which is preliminary data.</text>
</comment>
<protein>
    <submittedName>
        <fullName evidence="2">Transcription elongation factor</fullName>
    </submittedName>
</protein>
<reference evidence="2 3" key="1">
    <citation type="submission" date="2019-10" db="EMBL/GenBank/DDBJ databases">
        <title>Draft Genome Sequence of Cytophagaceae sp. SJW1-29.</title>
        <authorList>
            <person name="Choi A."/>
        </authorList>
    </citation>
    <scope>NUCLEOTIDE SEQUENCE [LARGE SCALE GENOMIC DNA]</scope>
    <source>
        <strain evidence="2 3">SJW1-29</strain>
    </source>
</reference>
<dbReference type="AlphaFoldDB" id="A0A7C9FQZ6"/>
<keyword evidence="2" id="KW-0648">Protein biosynthesis</keyword>
<evidence type="ECO:0000313" key="2">
    <source>
        <dbReference type="EMBL" id="MPR32632.1"/>
    </source>
</evidence>